<accession>A0ABS2D9P9</accession>
<comment type="caution">
    <text evidence="5">The sequence shown here is derived from an EMBL/GenBank/DDBJ whole genome shotgun (WGS) entry which is preliminary data.</text>
</comment>
<dbReference type="InterPro" id="IPR018181">
    <property type="entry name" value="Heat_shock_70_CS"/>
</dbReference>
<dbReference type="PROSITE" id="PS00329">
    <property type="entry name" value="HSP70_2"/>
    <property type="match status" value="1"/>
</dbReference>
<evidence type="ECO:0000256" key="1">
    <source>
        <dbReference type="ARBA" id="ARBA00007381"/>
    </source>
</evidence>
<dbReference type="InterPro" id="IPR029047">
    <property type="entry name" value="HSP70_peptide-bd_sf"/>
</dbReference>
<dbReference type="Gene3D" id="3.90.640.10">
    <property type="entry name" value="Actin, Chain A, domain 4"/>
    <property type="match status" value="1"/>
</dbReference>
<dbReference type="InterPro" id="IPR013126">
    <property type="entry name" value="Hsp_70_fam"/>
</dbReference>
<keyword evidence="3 4" id="KW-0067">ATP-binding</keyword>
<dbReference type="InterPro" id="IPR043129">
    <property type="entry name" value="ATPase_NBD"/>
</dbReference>
<dbReference type="Gene3D" id="2.60.34.10">
    <property type="entry name" value="Substrate Binding Domain Of DNAk, Chain A, domain 1"/>
    <property type="match status" value="1"/>
</dbReference>
<sequence length="567" mass="60896">MILGIDLGTTNSLAAVWRDGVELVPNALGDVLTPSVVSLDRTGEIVVGAAARERLTSHPEMTAAAFKRYMGTSRRIPLGTRSFRAEELSSFIIRSLHADAEALLGAPVDEAVITVPAYFSDAQRRATRTAGELAGLKVERVLNEPTAAALAYGLAERDTADGPVLVFDLGGGTFDVSVLEMNDGIVEVRATAGDNFLGGEDFDDAVAMWFAGAVGMALPDALTPEGQVPAARLRRAAEAARRLLSNAPTASMSLTLPDGTMREADLTTEIFARIAEPLLERLRTPIARALSDSRIRPEELSHVVLAGGATRMPIIRREAARLFGRLPLQRLDPDEVVGRGAGVQAGLKMRSAALSDIVLTDVAPYTLGIEVSEGRPGASSPGRMLPVIERNTVVPVSRMRPVVPGRDFQRQVEVRIFQGEARLVRDNIPLGSFELALSPRRISEQSIEVRFTYDVNGILEVSAKAEADGASERIVIQHGSDAATPEEAEARLAALAALKIHPRDQSANRLLLARGERVFEERLGSDRDQLGVVLGQFESAIDTQDPATIEQAGAELTRLLHELEASR</sequence>
<dbReference type="Pfam" id="PF00012">
    <property type="entry name" value="HSP70"/>
    <property type="match status" value="2"/>
</dbReference>
<evidence type="ECO:0000256" key="3">
    <source>
        <dbReference type="ARBA" id="ARBA00022840"/>
    </source>
</evidence>
<organism evidence="5 6">
    <name type="scientific">Sphingomonas longa</name>
    <dbReference type="NCBI Taxonomy" id="2778730"/>
    <lineage>
        <taxon>Bacteria</taxon>
        <taxon>Pseudomonadati</taxon>
        <taxon>Pseudomonadota</taxon>
        <taxon>Alphaproteobacteria</taxon>
        <taxon>Sphingomonadales</taxon>
        <taxon>Sphingomonadaceae</taxon>
        <taxon>Sphingomonas</taxon>
    </lineage>
</organism>
<evidence type="ECO:0000313" key="6">
    <source>
        <dbReference type="Proteomes" id="UP000763641"/>
    </source>
</evidence>
<evidence type="ECO:0000256" key="2">
    <source>
        <dbReference type="ARBA" id="ARBA00022741"/>
    </source>
</evidence>
<dbReference type="EMBL" id="JAFEMC010000004">
    <property type="protein sequence ID" value="MBM6577618.1"/>
    <property type="molecule type" value="Genomic_DNA"/>
</dbReference>
<dbReference type="PROSITE" id="PS00297">
    <property type="entry name" value="HSP70_1"/>
    <property type="match status" value="1"/>
</dbReference>
<reference evidence="5 6" key="1">
    <citation type="submission" date="2020-12" db="EMBL/GenBank/DDBJ databases">
        <title>Sphingomonas sp.</title>
        <authorList>
            <person name="Kim M.K."/>
        </authorList>
    </citation>
    <scope>NUCLEOTIDE SEQUENCE [LARGE SCALE GENOMIC DNA]</scope>
    <source>
        <strain evidence="5 6">BT552</strain>
    </source>
</reference>
<comment type="similarity">
    <text evidence="1 4">Belongs to the heat shock protein 70 family.</text>
</comment>
<keyword evidence="6" id="KW-1185">Reference proteome</keyword>
<dbReference type="PANTHER" id="PTHR19375">
    <property type="entry name" value="HEAT SHOCK PROTEIN 70KDA"/>
    <property type="match status" value="1"/>
</dbReference>
<dbReference type="SUPFAM" id="SSF100920">
    <property type="entry name" value="Heat shock protein 70kD (HSP70), peptide-binding domain"/>
    <property type="match status" value="1"/>
</dbReference>
<dbReference type="SUPFAM" id="SSF53067">
    <property type="entry name" value="Actin-like ATPase domain"/>
    <property type="match status" value="2"/>
</dbReference>
<keyword evidence="2 4" id="KW-0547">Nucleotide-binding</keyword>
<evidence type="ECO:0000313" key="5">
    <source>
        <dbReference type="EMBL" id="MBM6577618.1"/>
    </source>
</evidence>
<gene>
    <name evidence="5" type="ORF">ILT43_14645</name>
</gene>
<dbReference type="RefSeq" id="WP_204199721.1">
    <property type="nucleotide sequence ID" value="NZ_JAFEMC010000004.1"/>
</dbReference>
<evidence type="ECO:0000256" key="4">
    <source>
        <dbReference type="RuleBase" id="RU003322"/>
    </source>
</evidence>
<name>A0ABS2D9P9_9SPHN</name>
<protein>
    <submittedName>
        <fullName evidence="5">Molecular chaperone HscC</fullName>
    </submittedName>
</protein>
<dbReference type="Gene3D" id="3.30.420.40">
    <property type="match status" value="2"/>
</dbReference>
<proteinExistence type="inferred from homology"/>
<dbReference type="PROSITE" id="PS01036">
    <property type="entry name" value="HSP70_3"/>
    <property type="match status" value="1"/>
</dbReference>
<dbReference type="Proteomes" id="UP000763641">
    <property type="component" value="Unassembled WGS sequence"/>
</dbReference>
<dbReference type="PRINTS" id="PR00301">
    <property type="entry name" value="HEATSHOCK70"/>
</dbReference>